<sequence>MDGQGNPSLQQFLQETPRSGVDEILHRTMDDPGGSSPQLLQETPRSDVDEILRRKRKAREYKSCYPCRQRKVKCDQQVPCKTCVVREHPELCTYHPPSENHPPAKRPNTGNGYRDAPSEYHNGAAATYGNSGSTVMLSREEWDRLCSKLNTMEKSLAELKGIIKHASEQHGTASAAGHSPGTSTPSGLAMDSESRYISSQGIHTQNDLTGQTVHLGGSSVAALVLALGRGEHDRPEVKELLGKSILPIFGLDNENATYPFVDLWGLPHGAKVNELARALPSDSECMSFFRHYREIAHVVYPAVADVETFESELLLFLLNRASCQPGDGNDVTEQSIYGKSLHWAGMLFAALASGCQCSSLPRKERELTSQVYVCCSFECLRLTNFLSSPTLETIQTLLALGNVISNNMNPGVAWSLLGLNVRLAQTLGLHRRCPATTPAATRHVKSRTWWAICWQESLISISYDRASSEKTINYPIPRGPSSTPGNRPFDECMYRVCKVGLDIVRDRAKPQTSHDALLRITDYKKELQEIMTDAADYLKDSRRCRSTQDQLEHWVLYLHLSYNTSELCRPAISPLAEHDLLRTHRQTCIDNLANTVEAFLGLQNVTVFATRSWAAVHRSLSSALLLGILGEPSRNERARALLNSLIAVLSEVTSKVDPAELSAPITRSLSALRKLMVQPMGAVQNVVSATPATGCASRDSDAPFGFDEALVRNYSPSVALDQDTSPYALMDSIIWGSRGTP</sequence>
<feature type="compositionally biased region" description="Basic and acidic residues" evidence="3">
    <location>
        <begin position="20"/>
        <end position="30"/>
    </location>
</feature>
<dbReference type="PROSITE" id="PS50048">
    <property type="entry name" value="ZN2_CY6_FUNGAL_2"/>
    <property type="match status" value="1"/>
</dbReference>
<dbReference type="CDD" id="cd00067">
    <property type="entry name" value="GAL4"/>
    <property type="match status" value="1"/>
</dbReference>
<dbReference type="SMART" id="SM00066">
    <property type="entry name" value="GAL4"/>
    <property type="match status" value="1"/>
</dbReference>
<feature type="compositionally biased region" description="Polar residues" evidence="3">
    <location>
        <begin position="1"/>
        <end position="17"/>
    </location>
</feature>
<feature type="region of interest" description="Disordered" evidence="3">
    <location>
        <begin position="1"/>
        <end position="48"/>
    </location>
</feature>
<dbReference type="Pfam" id="PF04082">
    <property type="entry name" value="Fungal_trans"/>
    <property type="match status" value="1"/>
</dbReference>
<dbReference type="eggNOG" id="ENOG502SIWN">
    <property type="taxonomic scope" value="Eukaryota"/>
</dbReference>
<dbReference type="SMART" id="SM00906">
    <property type="entry name" value="Fungal_trans"/>
    <property type="match status" value="1"/>
</dbReference>
<dbReference type="GeneID" id="19900330"/>
<dbReference type="GO" id="GO:0003677">
    <property type="term" value="F:DNA binding"/>
    <property type="evidence" value="ECO:0007669"/>
    <property type="project" value="InterPro"/>
</dbReference>
<dbReference type="InterPro" id="IPR004507">
    <property type="entry name" value="UbiX-like"/>
</dbReference>
<name>R7YQ53_CONA1</name>
<accession>R7YQ53</accession>
<dbReference type="Proteomes" id="UP000016924">
    <property type="component" value="Unassembled WGS sequence"/>
</dbReference>
<keyword evidence="6" id="KW-1185">Reference proteome</keyword>
<dbReference type="InterPro" id="IPR001138">
    <property type="entry name" value="Zn2Cys6_DnaBD"/>
</dbReference>
<proteinExistence type="predicted"/>
<dbReference type="OrthoDB" id="1747771at2759"/>
<dbReference type="PANTHER" id="PTHR43374:SF1">
    <property type="entry name" value="FLAVIN PRENYLTRANSFERASE PAD1, MITOCHONDRIAL"/>
    <property type="match status" value="1"/>
</dbReference>
<dbReference type="RefSeq" id="XP_007779108.1">
    <property type="nucleotide sequence ID" value="XM_007780918.1"/>
</dbReference>
<dbReference type="InterPro" id="IPR036864">
    <property type="entry name" value="Zn2-C6_fun-type_DNA-bd_sf"/>
</dbReference>
<keyword evidence="1" id="KW-0479">Metal-binding</keyword>
<keyword evidence="2" id="KW-0539">Nucleus</keyword>
<feature type="region of interest" description="Disordered" evidence="3">
    <location>
        <begin position="94"/>
        <end position="125"/>
    </location>
</feature>
<evidence type="ECO:0000313" key="6">
    <source>
        <dbReference type="Proteomes" id="UP000016924"/>
    </source>
</evidence>
<evidence type="ECO:0000256" key="1">
    <source>
        <dbReference type="ARBA" id="ARBA00022723"/>
    </source>
</evidence>
<gene>
    <name evidence="5" type="ORF">W97_03019</name>
</gene>
<dbReference type="Pfam" id="PF00172">
    <property type="entry name" value="Zn_clus"/>
    <property type="match status" value="1"/>
</dbReference>
<dbReference type="CDD" id="cd12148">
    <property type="entry name" value="fungal_TF_MHR"/>
    <property type="match status" value="1"/>
</dbReference>
<organism evidence="5 6">
    <name type="scientific">Coniosporium apollinis (strain CBS 100218)</name>
    <name type="common">Rock-inhabiting black yeast</name>
    <dbReference type="NCBI Taxonomy" id="1168221"/>
    <lineage>
        <taxon>Eukaryota</taxon>
        <taxon>Fungi</taxon>
        <taxon>Dikarya</taxon>
        <taxon>Ascomycota</taxon>
        <taxon>Pezizomycotina</taxon>
        <taxon>Dothideomycetes</taxon>
        <taxon>Dothideomycetes incertae sedis</taxon>
        <taxon>Coniosporium</taxon>
    </lineage>
</organism>
<dbReference type="GO" id="GO:0000981">
    <property type="term" value="F:DNA-binding transcription factor activity, RNA polymerase II-specific"/>
    <property type="evidence" value="ECO:0007669"/>
    <property type="project" value="InterPro"/>
</dbReference>
<dbReference type="HOGENOM" id="CLU_014095_0_1_1"/>
<evidence type="ECO:0000256" key="3">
    <source>
        <dbReference type="SAM" id="MobiDB-lite"/>
    </source>
</evidence>
<evidence type="ECO:0000259" key="4">
    <source>
        <dbReference type="PROSITE" id="PS50048"/>
    </source>
</evidence>
<dbReference type="EMBL" id="JH767565">
    <property type="protein sequence ID" value="EON63791.1"/>
    <property type="molecule type" value="Genomic_DNA"/>
</dbReference>
<reference evidence="6" key="1">
    <citation type="submission" date="2012-06" db="EMBL/GenBank/DDBJ databases">
        <title>The genome sequence of Coniosporium apollinis CBS 100218.</title>
        <authorList>
            <consortium name="The Broad Institute Genome Sequencing Platform"/>
            <person name="Cuomo C."/>
            <person name="Gorbushina A."/>
            <person name="Noack S."/>
            <person name="Walker B."/>
            <person name="Young S.K."/>
            <person name="Zeng Q."/>
            <person name="Gargeya S."/>
            <person name="Fitzgerald M."/>
            <person name="Haas B."/>
            <person name="Abouelleil A."/>
            <person name="Alvarado L."/>
            <person name="Arachchi H.M."/>
            <person name="Berlin A.M."/>
            <person name="Chapman S.B."/>
            <person name="Goldberg J."/>
            <person name="Griggs A."/>
            <person name="Gujja S."/>
            <person name="Hansen M."/>
            <person name="Howarth C."/>
            <person name="Imamovic A."/>
            <person name="Larimer J."/>
            <person name="McCowan C."/>
            <person name="Montmayeur A."/>
            <person name="Murphy C."/>
            <person name="Neiman D."/>
            <person name="Pearson M."/>
            <person name="Priest M."/>
            <person name="Roberts A."/>
            <person name="Saif S."/>
            <person name="Shea T."/>
            <person name="Sisk P."/>
            <person name="Sykes S."/>
            <person name="Wortman J."/>
            <person name="Nusbaum C."/>
            <person name="Birren B."/>
        </authorList>
    </citation>
    <scope>NUCLEOTIDE SEQUENCE [LARGE SCALE GENOMIC DNA]</scope>
    <source>
        <strain evidence="6">CBS 100218</strain>
    </source>
</reference>
<dbReference type="Gene3D" id="4.10.240.10">
    <property type="entry name" value="Zn(2)-C6 fungal-type DNA-binding domain"/>
    <property type="match status" value="1"/>
</dbReference>
<feature type="domain" description="Zn(2)-C6 fungal-type" evidence="4">
    <location>
        <begin position="63"/>
        <end position="94"/>
    </location>
</feature>
<protein>
    <recommendedName>
        <fullName evidence="4">Zn(2)-C6 fungal-type domain-containing protein</fullName>
    </recommendedName>
</protein>
<dbReference type="OMA" id="TQTQWAK"/>
<dbReference type="PANTHER" id="PTHR43374">
    <property type="entry name" value="FLAVIN PRENYLTRANSFERASE"/>
    <property type="match status" value="1"/>
</dbReference>
<dbReference type="GO" id="GO:0016831">
    <property type="term" value="F:carboxy-lyase activity"/>
    <property type="evidence" value="ECO:0007669"/>
    <property type="project" value="TreeGrafter"/>
</dbReference>
<dbReference type="GO" id="GO:0008270">
    <property type="term" value="F:zinc ion binding"/>
    <property type="evidence" value="ECO:0007669"/>
    <property type="project" value="InterPro"/>
</dbReference>
<dbReference type="SUPFAM" id="SSF57701">
    <property type="entry name" value="Zn2/Cys6 DNA-binding domain"/>
    <property type="match status" value="1"/>
</dbReference>
<feature type="region of interest" description="Disordered" evidence="3">
    <location>
        <begin position="168"/>
        <end position="189"/>
    </location>
</feature>
<dbReference type="PROSITE" id="PS00463">
    <property type="entry name" value="ZN2_CY6_FUNGAL_1"/>
    <property type="match status" value="1"/>
</dbReference>
<evidence type="ECO:0000313" key="5">
    <source>
        <dbReference type="EMBL" id="EON63791.1"/>
    </source>
</evidence>
<dbReference type="AlphaFoldDB" id="R7YQ53"/>
<dbReference type="GO" id="GO:0006351">
    <property type="term" value="P:DNA-templated transcription"/>
    <property type="evidence" value="ECO:0007669"/>
    <property type="project" value="InterPro"/>
</dbReference>
<dbReference type="STRING" id="1168221.R7YQ53"/>
<dbReference type="InterPro" id="IPR007219">
    <property type="entry name" value="XnlR_reg_dom"/>
</dbReference>
<evidence type="ECO:0000256" key="2">
    <source>
        <dbReference type="ARBA" id="ARBA00023242"/>
    </source>
</evidence>